<organism evidence="1 2">
    <name type="scientific">Panagrolaimus sp. ES5</name>
    <dbReference type="NCBI Taxonomy" id="591445"/>
    <lineage>
        <taxon>Eukaryota</taxon>
        <taxon>Metazoa</taxon>
        <taxon>Ecdysozoa</taxon>
        <taxon>Nematoda</taxon>
        <taxon>Chromadorea</taxon>
        <taxon>Rhabditida</taxon>
        <taxon>Tylenchina</taxon>
        <taxon>Panagrolaimomorpha</taxon>
        <taxon>Panagrolaimoidea</taxon>
        <taxon>Panagrolaimidae</taxon>
        <taxon>Panagrolaimus</taxon>
    </lineage>
</organism>
<sequence length="513" mass="57700">MPNEVVWVDKIINPRSVVLTYNEAMTVLKKAKVASGRSQFIAAECMPSTSAATIKIEDQKEECLKFFTLHANEMEANPIIKMQEELQSIAASKIAFDEAVNKNVLFPDGLPRLKPSLSLKKNIFKNQKNKKQTAVGFKLANVAGKAINKEAVKNLYKDNDEDLIVLSSSESETNAVEEPAIKRKRIVISDDEDIEDDVEQEPQSSSTKTNPVKSIEKAVVQSSNNGDVFKEAFTSCIDATSDDPITITFEANNESVNVIASSSNVYEIINDVEIPNNDMFTDEAVSSLLNLPTSSIKSSDEALQSFWFGTTKEQPGKLALINKKNFKISSKEMLRKLPYSELIKDEEFCATLLDVAESDIDVTPFLDMHIEKFSRESVYLPRQSQISMKNQLISHNTVIHEALKYLLKNKSTEKTSEEIKMAYDKLKKYPLTFLEKFNLITTMPKDLSGILCLLDDLGLRFGKESLEKLEADCTSLFGKPEKKEAEEESEKIPYDPEVAKKVRFSKTVEHRFL</sequence>
<reference evidence="2" key="1">
    <citation type="submission" date="2022-11" db="UniProtKB">
        <authorList>
            <consortium name="WormBaseParasite"/>
        </authorList>
    </citation>
    <scope>IDENTIFICATION</scope>
</reference>
<proteinExistence type="predicted"/>
<dbReference type="Proteomes" id="UP000887579">
    <property type="component" value="Unplaced"/>
</dbReference>
<protein>
    <submittedName>
        <fullName evidence="2">Uncharacterized protein</fullName>
    </submittedName>
</protein>
<evidence type="ECO:0000313" key="1">
    <source>
        <dbReference type="Proteomes" id="UP000887579"/>
    </source>
</evidence>
<name>A0AC34GRN6_9BILA</name>
<accession>A0AC34GRN6</accession>
<evidence type="ECO:0000313" key="2">
    <source>
        <dbReference type="WBParaSite" id="ES5_v2.g7384.t1"/>
    </source>
</evidence>
<dbReference type="WBParaSite" id="ES5_v2.g7384.t1">
    <property type="protein sequence ID" value="ES5_v2.g7384.t1"/>
    <property type="gene ID" value="ES5_v2.g7384"/>
</dbReference>